<protein>
    <submittedName>
        <fullName evidence="1">Uncharacterized protein</fullName>
    </submittedName>
</protein>
<proteinExistence type="predicted"/>
<evidence type="ECO:0000313" key="2">
    <source>
        <dbReference type="EMBL" id="UXC64344.1"/>
    </source>
</evidence>
<accession>A0A6F9Y3K6</accession>
<sequence>MTNEEKLKKQLQITTLAIVRMQDKALNLSYMVQKEDVDKRNAFDDLLDWIARTSVKAQKAVILVEKEYKEASDDSKAEGNER</sequence>
<dbReference type="Proteomes" id="UP001058429">
    <property type="component" value="Chromosome"/>
</dbReference>
<evidence type="ECO:0000313" key="1">
    <source>
        <dbReference type="EMBL" id="GET12086.1"/>
    </source>
</evidence>
<reference evidence="1" key="1">
    <citation type="submission" date="2019-10" db="EMBL/GenBank/DDBJ databases">
        <title>Lactobacillus agilis SN811 Whole Genome Sequencing Project.</title>
        <authorList>
            <person name="Suzuki S."/>
            <person name="Endo A."/>
            <person name="Maeno S."/>
            <person name="Shiwa Y."/>
            <person name="Matsutani M."/>
            <person name="Kajikawa A."/>
        </authorList>
    </citation>
    <scope>NUCLEOTIDE SEQUENCE</scope>
    <source>
        <strain evidence="1">SN811</strain>
    </source>
</reference>
<dbReference type="RefSeq" id="WP_172577015.1">
    <property type="nucleotide sequence ID" value="NZ_BLAP01000029.1"/>
</dbReference>
<dbReference type="EMBL" id="CP104396">
    <property type="protein sequence ID" value="UXC64344.1"/>
    <property type="molecule type" value="Genomic_DNA"/>
</dbReference>
<dbReference type="GeneID" id="75137156"/>
<gene>
    <name evidence="2" type="ORF">N4562_04835</name>
    <name evidence="1" type="ORF">SN811_05860</name>
</gene>
<name>A0A6F9Y3K6_9LACO</name>
<dbReference type="Proteomes" id="UP000494160">
    <property type="component" value="Unassembled WGS sequence"/>
</dbReference>
<organism evidence="1">
    <name type="scientific">Ligilactobacillus agilis</name>
    <dbReference type="NCBI Taxonomy" id="1601"/>
    <lineage>
        <taxon>Bacteria</taxon>
        <taxon>Bacillati</taxon>
        <taxon>Bacillota</taxon>
        <taxon>Bacilli</taxon>
        <taxon>Lactobacillales</taxon>
        <taxon>Lactobacillaceae</taxon>
        <taxon>Ligilactobacillus</taxon>
    </lineage>
</organism>
<dbReference type="AlphaFoldDB" id="A0A6F9Y3K6"/>
<reference evidence="2" key="2">
    <citation type="submission" date="2022-09" db="EMBL/GenBank/DDBJ databases">
        <title>Complete genome of Ligilactobacillus agilis AM_LB6, isolated from chicken feces.</title>
        <authorList>
            <person name="den Bakker H.C."/>
            <person name="Mann A."/>
        </authorList>
    </citation>
    <scope>NUCLEOTIDE SEQUENCE</scope>
    <source>
        <strain evidence="2">AM_LB6</strain>
    </source>
</reference>
<dbReference type="EMBL" id="BLAP01000029">
    <property type="protein sequence ID" value="GET12086.1"/>
    <property type="molecule type" value="Genomic_DNA"/>
</dbReference>